<dbReference type="Proteomes" id="UP000232323">
    <property type="component" value="Unassembled WGS sequence"/>
</dbReference>
<comment type="caution">
    <text evidence="2">The sequence shown here is derived from an EMBL/GenBank/DDBJ whole genome shotgun (WGS) entry which is preliminary data.</text>
</comment>
<evidence type="ECO:0000313" key="2">
    <source>
        <dbReference type="EMBL" id="GAX76607.1"/>
    </source>
</evidence>
<feature type="region of interest" description="Disordered" evidence="1">
    <location>
        <begin position="1098"/>
        <end position="1123"/>
    </location>
</feature>
<evidence type="ECO:0000313" key="3">
    <source>
        <dbReference type="Proteomes" id="UP000232323"/>
    </source>
</evidence>
<name>A0A250X0K7_9CHLO</name>
<keyword evidence="3" id="KW-1185">Reference proteome</keyword>
<evidence type="ECO:0000256" key="1">
    <source>
        <dbReference type="SAM" id="MobiDB-lite"/>
    </source>
</evidence>
<feature type="region of interest" description="Disordered" evidence="1">
    <location>
        <begin position="395"/>
        <end position="425"/>
    </location>
</feature>
<feature type="region of interest" description="Disordered" evidence="1">
    <location>
        <begin position="244"/>
        <end position="283"/>
    </location>
</feature>
<dbReference type="OrthoDB" id="563827at2759"/>
<sequence length="1703" mass="185607">MDESTELVKNIVREDPRVPAGAIEYLRVELQMQQRAIAQHFDVGSMLIGYSPSPGRLRGNSAPVKRKEFETVGVQVLESLVGVSDALNLEHASFELRKALKMQEIAESQTLLRSTPPEHLLIMPSAPHPPDPPSHIQQSLPSPLNPAEQQVLQDIQAAVVPEALPSLLIGDQLMTQKQQQRMASRHLLSGSAAASITAGVPHVLAKKPPKTLWGNLPGLSKLQPPPGSPLSRLRSPVGGRRILRRKESLAPYRMDEAEDDENEEADEETEASTAWTPPPASKSWHDLVKERNHAAHLRRLVRMTTVRKVEFERNHAAHVIQAAWRQYKGIRMEKASQNLSKRLKRVVTKHREMEAALRAAVQATWCGYEALGVRGSDEIVALQRDIRVVGFSRSSSLKPDSVSRSVSRSSTLKRQHKNPSVRTVSISGCVSRTMSQSRGSRNYQRSISSRRLDKESSSVCMGWQASLRRSQNVMSLSRTLSFVEDGEKRTARLPGISRAGSTAVDPACPLTFRSRTVSFAGHALQRSGSTHDSLNKQFLSRASSVAHSIHGIADVLMKSDRDRRVSFAGGMLLHAEACRRSLSRSYSRSGSTSLSRSTSSTSLRRSASRTFSRSSSMAVHSVLLTNLGEAMAARLGGISRADADPIPHAKGAHQLSVEQHIEHFPHPPTHTAQDRMQTDGSMHLAERMEALNFGGVFKKKRSGSSFGSRHRLAMSSIHHTTTTTVAASIQYDQEHNQHGSTLLLPARRRTGEVGSTAPLPARRRTGEIGSAILPARRRTGDKLGCNDAEPRYQFTAPSYHTASLRHRSHVAFRHRRLATQLVEALQYSSSDCSHSTEHVLVQQQQQQQPAGTCYGQVVIESGCEEEWLGRTDGQQETGASGCLEVVSKSKEYDIGVMKGTAYLQNQATGYDSRTSGCRTATALLVDSHASGGQYSLEEEEDLEESSTDEVNVNSCNLVRLNSRQDVHRSLWAAAIISPDEQPGYPHLLLEVQKETVLDPSPNHLLLEVQKETVVDPSPNHLVLKTIAVSPNDDIKLESCPKGAWVADENPPEEVLGATSQCKPIHKRGSSSMATGIQDAHWLLEARGDGREDHQDIFLAPSLSPHNPPDKDSSSASSPADHLQKSKAATGLIVADPCACPHPAWVMAAEPQAPIKPHVNGLYTNTPFRPQPTATPPACTAKTCEALGVSLHHHDVIMNHDHDTHSSQLMHQDPSAAVKTTVRMRPGVHSSNSHSPASREAGSWGPPRFENTFMRWVPLLKEKSKPHQDGYVSGEDEYDIKDAVQDMMPSASISDLSTPKHCQAEQSPWQPVLRDEPSYNHPTATAPLKITSRACQSRIEATSVNATMSGAHEGDPTLSGPAAASGDMLDKRVAFFSSRAVRHSTPAHPSADFSQNLHRAAARHARNSSPASNNANTALDQQADCPQDPGVIQSDDAQSTESGCRGGAMAANRSVSPSRPPMSGMQLIPTKTNHCILPHHNGSNTLCYSAVLAGQAPRQKLGVHGLRVRSAGSSNNAMQHPLPLSLQMLRHQQRQEWKKWSRNWKQQKEAGAIMTARNNKEGVLITAGGLSCSAIKSHHKNVLHNTVDDPAAAAFLPSQFPHLQNMSATQPASSSPPPTTTEPVFTALMATQAGWTKGMCSPSVSNSSNNPLQQSSNLPACTSSVIDAGFMMSPAAAATKHSRTRPSPRPFLQMRPYSALNRDQ</sequence>
<feature type="compositionally biased region" description="Low complexity" evidence="1">
    <location>
        <begin position="1406"/>
        <end position="1417"/>
    </location>
</feature>
<feature type="compositionally biased region" description="Acidic residues" evidence="1">
    <location>
        <begin position="256"/>
        <end position="270"/>
    </location>
</feature>
<feature type="region of interest" description="Disordered" evidence="1">
    <location>
        <begin position="1396"/>
        <end position="1464"/>
    </location>
</feature>
<feature type="region of interest" description="Disordered" evidence="1">
    <location>
        <begin position="1344"/>
        <end position="1364"/>
    </location>
</feature>
<reference evidence="2 3" key="1">
    <citation type="submission" date="2017-08" db="EMBL/GenBank/DDBJ databases">
        <title>Acidophilic green algal genome provides insights into adaptation to an acidic environment.</title>
        <authorList>
            <person name="Hirooka S."/>
            <person name="Hirose Y."/>
            <person name="Kanesaki Y."/>
            <person name="Higuchi S."/>
            <person name="Fujiwara T."/>
            <person name="Onuma R."/>
            <person name="Era A."/>
            <person name="Ohbayashi R."/>
            <person name="Uzuka A."/>
            <person name="Nozaki H."/>
            <person name="Yoshikawa H."/>
            <person name="Miyagishima S.Y."/>
        </authorList>
    </citation>
    <scope>NUCLEOTIDE SEQUENCE [LARGE SCALE GENOMIC DNA]</scope>
    <source>
        <strain evidence="2 3">NIES-2499</strain>
    </source>
</reference>
<protein>
    <submittedName>
        <fullName evidence="2">Uncharacterized protein</fullName>
    </submittedName>
</protein>
<feature type="region of interest" description="Disordered" evidence="1">
    <location>
        <begin position="1224"/>
        <end position="1246"/>
    </location>
</feature>
<proteinExistence type="predicted"/>
<dbReference type="EMBL" id="BEGY01000018">
    <property type="protein sequence ID" value="GAX76607.1"/>
    <property type="molecule type" value="Genomic_DNA"/>
</dbReference>
<accession>A0A250X0K7</accession>
<feature type="region of interest" description="Disordered" evidence="1">
    <location>
        <begin position="584"/>
        <end position="611"/>
    </location>
</feature>
<organism evidence="2 3">
    <name type="scientific">Chlamydomonas eustigma</name>
    <dbReference type="NCBI Taxonomy" id="1157962"/>
    <lineage>
        <taxon>Eukaryota</taxon>
        <taxon>Viridiplantae</taxon>
        <taxon>Chlorophyta</taxon>
        <taxon>core chlorophytes</taxon>
        <taxon>Chlorophyceae</taxon>
        <taxon>CS clade</taxon>
        <taxon>Chlamydomonadales</taxon>
        <taxon>Chlamydomonadaceae</taxon>
        <taxon>Chlamydomonas</taxon>
    </lineage>
</organism>
<feature type="region of interest" description="Disordered" evidence="1">
    <location>
        <begin position="1675"/>
        <end position="1703"/>
    </location>
</feature>
<gene>
    <name evidence="2" type="ORF">CEUSTIGMA_g4053.t1</name>
</gene>